<feature type="non-terminal residue" evidence="2">
    <location>
        <position position="112"/>
    </location>
</feature>
<proteinExistence type="predicted"/>
<evidence type="ECO:0000256" key="1">
    <source>
        <dbReference type="SAM" id="MobiDB-lite"/>
    </source>
</evidence>
<organism evidence="2 3">
    <name type="scientific">Allacma fusca</name>
    <dbReference type="NCBI Taxonomy" id="39272"/>
    <lineage>
        <taxon>Eukaryota</taxon>
        <taxon>Metazoa</taxon>
        <taxon>Ecdysozoa</taxon>
        <taxon>Arthropoda</taxon>
        <taxon>Hexapoda</taxon>
        <taxon>Collembola</taxon>
        <taxon>Symphypleona</taxon>
        <taxon>Sminthuridae</taxon>
        <taxon>Allacma</taxon>
    </lineage>
</organism>
<reference evidence="2" key="1">
    <citation type="submission" date="2021-06" db="EMBL/GenBank/DDBJ databases">
        <authorList>
            <person name="Hodson N. C."/>
            <person name="Mongue J. A."/>
            <person name="Jaron S. K."/>
        </authorList>
    </citation>
    <scope>NUCLEOTIDE SEQUENCE</scope>
</reference>
<dbReference type="EMBL" id="CAJVCH010544300">
    <property type="protein sequence ID" value="CAG7827642.1"/>
    <property type="molecule type" value="Genomic_DNA"/>
</dbReference>
<name>A0A8J2L2L2_9HEXA</name>
<dbReference type="Proteomes" id="UP000708208">
    <property type="component" value="Unassembled WGS sequence"/>
</dbReference>
<comment type="caution">
    <text evidence="2">The sequence shown here is derived from an EMBL/GenBank/DDBJ whole genome shotgun (WGS) entry which is preliminary data.</text>
</comment>
<protein>
    <submittedName>
        <fullName evidence="2">Uncharacterized protein</fullName>
    </submittedName>
</protein>
<accession>A0A8J2L2L2</accession>
<feature type="compositionally biased region" description="Acidic residues" evidence="1">
    <location>
        <begin position="1"/>
        <end position="12"/>
    </location>
</feature>
<sequence>GLETIIEDERGEDDNRLADAELPPDDQPGSIAFIHKAKSSPNQVQVQRLRVNVPLTSSSCQTDIEEVEFNLLREQQQLTEQRQKQLEEQRIAEKIGEVELKWTEKEREWISQ</sequence>
<keyword evidence="3" id="KW-1185">Reference proteome</keyword>
<evidence type="ECO:0000313" key="2">
    <source>
        <dbReference type="EMBL" id="CAG7827642.1"/>
    </source>
</evidence>
<gene>
    <name evidence="2" type="ORF">AFUS01_LOCUS37618</name>
</gene>
<feature type="region of interest" description="Disordered" evidence="1">
    <location>
        <begin position="1"/>
        <end position="28"/>
    </location>
</feature>
<feature type="non-terminal residue" evidence="2">
    <location>
        <position position="1"/>
    </location>
</feature>
<dbReference type="AlphaFoldDB" id="A0A8J2L2L2"/>
<evidence type="ECO:0000313" key="3">
    <source>
        <dbReference type="Proteomes" id="UP000708208"/>
    </source>
</evidence>